<reference evidence="1 2" key="1">
    <citation type="submission" date="2020-07" db="EMBL/GenBank/DDBJ databases">
        <authorList>
            <person name="Sun Q."/>
        </authorList>
    </citation>
    <scope>NUCLEOTIDE SEQUENCE [LARGE SCALE GENOMIC DNA]</scope>
    <source>
        <strain evidence="1 2">WYCCWR 11317</strain>
    </source>
</reference>
<dbReference type="Proteomes" id="UP000539787">
    <property type="component" value="Unassembled WGS sequence"/>
</dbReference>
<accession>A0ABR6AI06</accession>
<evidence type="ECO:0000313" key="1">
    <source>
        <dbReference type="EMBL" id="MBA5806076.1"/>
    </source>
</evidence>
<dbReference type="EMBL" id="JACGBJ010000028">
    <property type="protein sequence ID" value="MBA5806076.1"/>
    <property type="molecule type" value="Genomic_DNA"/>
</dbReference>
<gene>
    <name evidence="1" type="ORF">HX902_31145</name>
</gene>
<dbReference type="RefSeq" id="WP_182211710.1">
    <property type="nucleotide sequence ID" value="NZ_JACGBJ010000028.1"/>
</dbReference>
<proteinExistence type="predicted"/>
<protein>
    <submittedName>
        <fullName evidence="1">Uncharacterized protein</fullName>
    </submittedName>
</protein>
<keyword evidence="2" id="KW-1185">Reference proteome</keyword>
<evidence type="ECO:0000313" key="2">
    <source>
        <dbReference type="Proteomes" id="UP000539787"/>
    </source>
</evidence>
<sequence>MTRSPPDVCDALGFCFVLDRHGWSDLLISCNGGIVTCRISDVFSDAASELLKLCRGVLANEAVSIALYDEPGGHALSVTPDARQQHTMLLMIQELPLCYGVYEFTGDEKTILSVRVKRKQLLGLLIAELWKVDRFLLEPSFQKGRQQGFPGETLQVLNEEWDAHETLGPSFLK</sequence>
<organism evidence="1 2">
    <name type="scientific">Rhizobium changzhiense</name>
    <dbReference type="NCBI Taxonomy" id="2692317"/>
    <lineage>
        <taxon>Bacteria</taxon>
        <taxon>Pseudomonadati</taxon>
        <taxon>Pseudomonadota</taxon>
        <taxon>Alphaproteobacteria</taxon>
        <taxon>Hyphomicrobiales</taxon>
        <taxon>Rhizobiaceae</taxon>
        <taxon>Rhizobium/Agrobacterium group</taxon>
        <taxon>Rhizobium</taxon>
    </lineage>
</organism>
<name>A0ABR6AI06_9HYPH</name>
<comment type="caution">
    <text evidence="1">The sequence shown here is derived from an EMBL/GenBank/DDBJ whole genome shotgun (WGS) entry which is preliminary data.</text>
</comment>